<gene>
    <name evidence="1" type="ORF">CVP05_02040</name>
</gene>
<reference evidence="1 2" key="1">
    <citation type="submission" date="2017-11" db="EMBL/GenBank/DDBJ databases">
        <title>Reclassification of Bisgaard taxon 7 as Conservatibacter flavescens gen. nov., sp. nov.</title>
        <authorList>
            <person name="Christensen H."/>
        </authorList>
    </citation>
    <scope>NUCLEOTIDE SEQUENCE [LARGE SCALE GENOMIC DNA]</scope>
    <source>
        <strain evidence="1 2">7_4</strain>
    </source>
</reference>
<accession>A0A2M8S4B5</accession>
<dbReference type="Proteomes" id="UP000229329">
    <property type="component" value="Unassembled WGS sequence"/>
</dbReference>
<dbReference type="OrthoDB" id="2583024at2"/>
<evidence type="ECO:0008006" key="3">
    <source>
        <dbReference type="Google" id="ProtNLM"/>
    </source>
</evidence>
<organism evidence="1 2">
    <name type="scientific">Conservatibacter flavescens</name>
    <dbReference type="NCBI Taxonomy" id="28161"/>
    <lineage>
        <taxon>Bacteria</taxon>
        <taxon>Pseudomonadati</taxon>
        <taxon>Pseudomonadota</taxon>
        <taxon>Gammaproteobacteria</taxon>
        <taxon>Pasteurellales</taxon>
        <taxon>Pasteurellaceae</taxon>
        <taxon>Conservatibacter</taxon>
    </lineage>
</organism>
<dbReference type="RefSeq" id="WP_100287906.1">
    <property type="nucleotide sequence ID" value="NZ_PHHA01000003.1"/>
</dbReference>
<dbReference type="AlphaFoldDB" id="A0A2M8S4B5"/>
<protein>
    <recommendedName>
        <fullName evidence="3">DUF3299 domain-containing protein</fullName>
    </recommendedName>
</protein>
<proteinExistence type="predicted"/>
<evidence type="ECO:0000313" key="1">
    <source>
        <dbReference type="EMBL" id="PJG85974.1"/>
    </source>
</evidence>
<evidence type="ECO:0000313" key="2">
    <source>
        <dbReference type="Proteomes" id="UP000229329"/>
    </source>
</evidence>
<sequence>MQKRKSVRAGVIPLFLSIFLFLGLNTHSMANNTLNFDQLYGQFSVTGLEFSDKVKELEGKKVTIRGFMAPPLKPDANFFVLTKTPMALCPFCDSDSDWPEDILVVYLKKRQNFVQFNAIIEVEGRLEKGSWTDPDTGFVSLLRLRDAVFREL</sequence>
<name>A0A2M8S4B5_9PAST</name>
<dbReference type="Gene3D" id="2.40.50.870">
    <property type="entry name" value="Protein of unknown function (DUF3299)"/>
    <property type="match status" value="1"/>
</dbReference>
<comment type="caution">
    <text evidence="1">The sequence shown here is derived from an EMBL/GenBank/DDBJ whole genome shotgun (WGS) entry which is preliminary data.</text>
</comment>
<keyword evidence="2" id="KW-1185">Reference proteome</keyword>
<dbReference type="EMBL" id="PHHA01000003">
    <property type="protein sequence ID" value="PJG85974.1"/>
    <property type="molecule type" value="Genomic_DNA"/>
</dbReference>